<dbReference type="STRING" id="343874.GCA_000805695_03148"/>
<dbReference type="EMBL" id="UFXS01000001">
    <property type="protein sequence ID" value="STD59607.1"/>
    <property type="molecule type" value="Genomic_DNA"/>
</dbReference>
<sequence length="153" mass="17697">MKKFDIKIFAIQLVASVLLFLGIQQFYVLAELDLIELIHSMGKDNFAFLVRKSDEFGISEKLKHLATMKTILSFVGIVLAYILCSVINHKRNYDWKMSVIIVVLCFLVFQFRLMNLPINFIATKNLALAYFVPATFSILISFVLYFLSYRLKP</sequence>
<dbReference type="AlphaFoldDB" id="A0A376GMP0"/>
<feature type="transmembrane region" description="Helical" evidence="1">
    <location>
        <begin position="99"/>
        <end position="122"/>
    </location>
</feature>
<evidence type="ECO:0000313" key="2">
    <source>
        <dbReference type="EMBL" id="STD59607.1"/>
    </source>
</evidence>
<dbReference type="Proteomes" id="UP000254737">
    <property type="component" value="Unassembled WGS sequence"/>
</dbReference>
<organism evidence="2 3">
    <name type="scientific">Empedobacter falsenii</name>
    <dbReference type="NCBI Taxonomy" id="343874"/>
    <lineage>
        <taxon>Bacteria</taxon>
        <taxon>Pseudomonadati</taxon>
        <taxon>Bacteroidota</taxon>
        <taxon>Flavobacteriia</taxon>
        <taxon>Flavobacteriales</taxon>
        <taxon>Weeksellaceae</taxon>
        <taxon>Empedobacter</taxon>
    </lineage>
</organism>
<dbReference type="RefSeq" id="WP_115001691.1">
    <property type="nucleotide sequence ID" value="NZ_JAAGKM010000012.1"/>
</dbReference>
<keyword evidence="1" id="KW-1133">Transmembrane helix</keyword>
<name>A0A376GMP0_9FLAO</name>
<keyword evidence="1" id="KW-0472">Membrane</keyword>
<proteinExistence type="predicted"/>
<accession>A0A376GMP0</accession>
<gene>
    <name evidence="2" type="ORF">NCTC13456_03274</name>
</gene>
<feature type="transmembrane region" description="Helical" evidence="1">
    <location>
        <begin position="128"/>
        <end position="147"/>
    </location>
</feature>
<feature type="transmembrane region" description="Helical" evidence="1">
    <location>
        <begin position="70"/>
        <end position="87"/>
    </location>
</feature>
<protein>
    <submittedName>
        <fullName evidence="2">Uncharacterized protein</fullName>
    </submittedName>
</protein>
<keyword evidence="1" id="KW-0812">Transmembrane</keyword>
<reference evidence="2 3" key="1">
    <citation type="submission" date="2018-06" db="EMBL/GenBank/DDBJ databases">
        <authorList>
            <consortium name="Pathogen Informatics"/>
            <person name="Doyle S."/>
        </authorList>
    </citation>
    <scope>NUCLEOTIDE SEQUENCE [LARGE SCALE GENOMIC DNA]</scope>
    <source>
        <strain evidence="2 3">NCTC13456</strain>
    </source>
</reference>
<evidence type="ECO:0000313" key="3">
    <source>
        <dbReference type="Proteomes" id="UP000254737"/>
    </source>
</evidence>
<evidence type="ECO:0000256" key="1">
    <source>
        <dbReference type="SAM" id="Phobius"/>
    </source>
</evidence>